<proteinExistence type="predicted"/>
<feature type="non-terminal residue" evidence="1">
    <location>
        <position position="48"/>
    </location>
</feature>
<evidence type="ECO:0000313" key="1">
    <source>
        <dbReference type="EMBL" id="GFP40305.1"/>
    </source>
</evidence>
<protein>
    <submittedName>
        <fullName evidence="1">Uncharacterized protein</fullName>
    </submittedName>
</protein>
<dbReference type="EMBL" id="BLSD01000198">
    <property type="protein sequence ID" value="GFP40305.1"/>
    <property type="molecule type" value="Genomic_DNA"/>
</dbReference>
<comment type="caution">
    <text evidence="1">The sequence shown here is derived from an EMBL/GenBank/DDBJ whole genome shotgun (WGS) entry which is preliminary data.</text>
</comment>
<evidence type="ECO:0000313" key="2">
    <source>
        <dbReference type="Proteomes" id="UP000569018"/>
    </source>
</evidence>
<organism evidence="1 2">
    <name type="scientific">Candidatus Hakubella thermalkaliphila</name>
    <dbReference type="NCBI Taxonomy" id="2754717"/>
    <lineage>
        <taxon>Bacteria</taxon>
        <taxon>Bacillati</taxon>
        <taxon>Actinomycetota</taxon>
        <taxon>Actinomycetota incertae sedis</taxon>
        <taxon>Candidatus Hakubellales</taxon>
        <taxon>Candidatus Hakubellaceae</taxon>
        <taxon>Candidatus Hakubella</taxon>
    </lineage>
</organism>
<dbReference type="Proteomes" id="UP000569018">
    <property type="component" value="Unassembled WGS sequence"/>
</dbReference>
<reference evidence="1 2" key="1">
    <citation type="journal article" date="2020" name="Front. Microbiol.">
        <title>Single-cell genomics of novel Actinobacteria with the Wood-Ljungdahl pathway discovered in a serpentinizing system.</title>
        <authorList>
            <person name="Merino N."/>
            <person name="Kawai M."/>
            <person name="Boyd E.S."/>
            <person name="Colman D.R."/>
            <person name="McGlynn S.E."/>
            <person name="Nealson K.H."/>
            <person name="Kurokawa K."/>
            <person name="Hongoh Y."/>
        </authorList>
    </citation>
    <scope>NUCLEOTIDE SEQUENCE [LARGE SCALE GENOMIC DNA]</scope>
    <source>
        <strain evidence="1 2">S47</strain>
    </source>
</reference>
<dbReference type="AlphaFoldDB" id="A0A6V8Q6E5"/>
<accession>A0A6V8Q6E5</accession>
<gene>
    <name evidence="1" type="ORF">HKBW3S47_02001</name>
</gene>
<sequence>MQLWIHWLGVVWQLRPASFRLRNFLWFLTCLAGMTVRGDLLGATSIIR</sequence>
<name>A0A6V8Q6E5_9ACTN</name>